<dbReference type="EMBL" id="LSSN01003475">
    <property type="protein sequence ID" value="OMJ13466.1"/>
    <property type="molecule type" value="Genomic_DNA"/>
</dbReference>
<dbReference type="AlphaFoldDB" id="A0A1R1XFU6"/>
<evidence type="ECO:0000313" key="2">
    <source>
        <dbReference type="Proteomes" id="UP000187283"/>
    </source>
</evidence>
<gene>
    <name evidence="1" type="ORF">AYI70_g8475</name>
</gene>
<name>A0A1R1XFU6_9FUNG</name>
<comment type="caution">
    <text evidence="1">The sequence shown here is derived from an EMBL/GenBank/DDBJ whole genome shotgun (WGS) entry which is preliminary data.</text>
</comment>
<sequence>MRGSFTSGMPSDYKSYHLVKPCNICEGGCNFGKLQADYLECLRLPKILRRKMSEKEFAYKQSYLKHRHNLTVNGDRQDPSIQ</sequence>
<proteinExistence type="predicted"/>
<protein>
    <submittedName>
        <fullName evidence="1">Uncharacterized protein</fullName>
    </submittedName>
</protein>
<evidence type="ECO:0000313" key="1">
    <source>
        <dbReference type="EMBL" id="OMJ13466.1"/>
    </source>
</evidence>
<reference evidence="1 2" key="1">
    <citation type="submission" date="2017-01" db="EMBL/GenBank/DDBJ databases">
        <authorList>
            <person name="Mah S.A."/>
            <person name="Swanson W.J."/>
            <person name="Moy G.W."/>
            <person name="Vacquier V.D."/>
        </authorList>
    </citation>
    <scope>NUCLEOTIDE SEQUENCE [LARGE SCALE GENOMIC DNA]</scope>
    <source>
        <strain evidence="1 2">GSMNP</strain>
    </source>
</reference>
<organism evidence="1 2">
    <name type="scientific">Smittium culicis</name>
    <dbReference type="NCBI Taxonomy" id="133412"/>
    <lineage>
        <taxon>Eukaryota</taxon>
        <taxon>Fungi</taxon>
        <taxon>Fungi incertae sedis</taxon>
        <taxon>Zoopagomycota</taxon>
        <taxon>Kickxellomycotina</taxon>
        <taxon>Harpellomycetes</taxon>
        <taxon>Harpellales</taxon>
        <taxon>Legeriomycetaceae</taxon>
        <taxon>Smittium</taxon>
    </lineage>
</organism>
<dbReference type="Proteomes" id="UP000187283">
    <property type="component" value="Unassembled WGS sequence"/>
</dbReference>
<keyword evidence="2" id="KW-1185">Reference proteome</keyword>
<accession>A0A1R1XFU6</accession>